<evidence type="ECO:0000313" key="2">
    <source>
        <dbReference type="Proteomes" id="UP000572268"/>
    </source>
</evidence>
<gene>
    <name evidence="1" type="ORF">FOL46_005028</name>
</gene>
<organism evidence="1 2">
    <name type="scientific">Perkinsus olseni</name>
    <name type="common">Perkinsus atlanticus</name>
    <dbReference type="NCBI Taxonomy" id="32597"/>
    <lineage>
        <taxon>Eukaryota</taxon>
        <taxon>Sar</taxon>
        <taxon>Alveolata</taxon>
        <taxon>Perkinsozoa</taxon>
        <taxon>Perkinsea</taxon>
        <taxon>Perkinsida</taxon>
        <taxon>Perkinsidae</taxon>
        <taxon>Perkinsus</taxon>
    </lineage>
</organism>
<sequence length="146" mass="16996">VRIKDIYKVAIDKNDDLPPATAQKIRRWLDDKYFLTTDEEVDSKKDYLMVIPADCKLDLTNVPDPYDNPDLRRSIMLIAHDSLLGAHGNTESMAAKIMEFCWPTTYKMAVGRLPSTRRRFLWYAIDHKELNDKIKERLNLPQESAI</sequence>
<proteinExistence type="predicted"/>
<dbReference type="AlphaFoldDB" id="A0A7J6KK17"/>
<dbReference type="EMBL" id="JABANN010003011">
    <property type="protein sequence ID" value="KAF4646911.1"/>
    <property type="molecule type" value="Genomic_DNA"/>
</dbReference>
<dbReference type="Proteomes" id="UP000572268">
    <property type="component" value="Unassembled WGS sequence"/>
</dbReference>
<reference evidence="1 2" key="1">
    <citation type="submission" date="2020-04" db="EMBL/GenBank/DDBJ databases">
        <title>Perkinsus olseni comparative genomics.</title>
        <authorList>
            <person name="Bogema D.R."/>
        </authorList>
    </citation>
    <scope>NUCLEOTIDE SEQUENCE [LARGE SCALE GENOMIC DNA]</scope>
    <source>
        <strain evidence="1">ATCC PRA-31</strain>
    </source>
</reference>
<feature type="non-terminal residue" evidence="1">
    <location>
        <position position="146"/>
    </location>
</feature>
<comment type="caution">
    <text evidence="1">The sequence shown here is derived from an EMBL/GenBank/DDBJ whole genome shotgun (WGS) entry which is preliminary data.</text>
</comment>
<name>A0A7J6KK17_PEROL</name>
<feature type="non-terminal residue" evidence="1">
    <location>
        <position position="1"/>
    </location>
</feature>
<accession>A0A7J6KK17</accession>
<evidence type="ECO:0000313" key="1">
    <source>
        <dbReference type="EMBL" id="KAF4646911.1"/>
    </source>
</evidence>
<protein>
    <recommendedName>
        <fullName evidence="3">Integrase zinc-binding domain-containing protein</fullName>
    </recommendedName>
</protein>
<evidence type="ECO:0008006" key="3">
    <source>
        <dbReference type="Google" id="ProtNLM"/>
    </source>
</evidence>